<dbReference type="GO" id="GO:0000166">
    <property type="term" value="F:nucleotide binding"/>
    <property type="evidence" value="ECO:0007669"/>
    <property type="project" value="UniProtKB-KW"/>
</dbReference>
<dbReference type="PANTHER" id="PTHR11575">
    <property type="entry name" value="5'-NUCLEOTIDASE-RELATED"/>
    <property type="match status" value="1"/>
</dbReference>
<dbReference type="InterPro" id="IPR006179">
    <property type="entry name" value="5_nucleotidase/apyrase"/>
</dbReference>
<name>A0A4P7BZI7_9GAMM</name>
<dbReference type="GO" id="GO:0030288">
    <property type="term" value="C:outer membrane-bounded periplasmic space"/>
    <property type="evidence" value="ECO:0007669"/>
    <property type="project" value="TreeGrafter"/>
</dbReference>
<dbReference type="Pfam" id="PF02872">
    <property type="entry name" value="5_nucleotid_C"/>
    <property type="match status" value="1"/>
</dbReference>
<dbReference type="GO" id="GO:0016787">
    <property type="term" value="F:hydrolase activity"/>
    <property type="evidence" value="ECO:0007669"/>
    <property type="project" value="UniProtKB-KW"/>
</dbReference>
<dbReference type="AlphaFoldDB" id="A0A4P7BZI7"/>
<evidence type="ECO:0000313" key="8">
    <source>
        <dbReference type="Proteomes" id="UP000294325"/>
    </source>
</evidence>
<gene>
    <name evidence="7" type="ORF">E3U44_14140</name>
</gene>
<dbReference type="PRINTS" id="PR01607">
    <property type="entry name" value="APYRASEFAMLY"/>
</dbReference>
<keyword evidence="4" id="KW-0812">Transmembrane</keyword>
<organism evidence="7 8">
    <name type="scientific">Nitrosococcus wardiae</name>
    <dbReference type="NCBI Taxonomy" id="1814290"/>
    <lineage>
        <taxon>Bacteria</taxon>
        <taxon>Pseudomonadati</taxon>
        <taxon>Pseudomonadota</taxon>
        <taxon>Gammaproteobacteria</taxon>
        <taxon>Chromatiales</taxon>
        <taxon>Chromatiaceae</taxon>
        <taxon>Nitrosococcus</taxon>
    </lineage>
</organism>
<dbReference type="InterPro" id="IPR029052">
    <property type="entry name" value="Metallo-depent_PP-like"/>
</dbReference>
<evidence type="ECO:0000256" key="4">
    <source>
        <dbReference type="SAM" id="Phobius"/>
    </source>
</evidence>
<dbReference type="EMBL" id="CP038033">
    <property type="protein sequence ID" value="QBQ55521.1"/>
    <property type="molecule type" value="Genomic_DNA"/>
</dbReference>
<evidence type="ECO:0000256" key="2">
    <source>
        <dbReference type="RuleBase" id="RU362119"/>
    </source>
</evidence>
<evidence type="ECO:0000256" key="3">
    <source>
        <dbReference type="SAM" id="MobiDB-lite"/>
    </source>
</evidence>
<evidence type="ECO:0000259" key="5">
    <source>
        <dbReference type="Pfam" id="PF00149"/>
    </source>
</evidence>
<dbReference type="InterPro" id="IPR008334">
    <property type="entry name" value="5'-Nucleotdase_C"/>
</dbReference>
<keyword evidence="1" id="KW-0732">Signal</keyword>
<sequence>MSKKGKMFWNVICIKALEKLKVASIPIGGCVVLVMSLVLFSPKTLSTRLTILYTNDFHGRYIPIEVAPGSATSQTGDPGGRAISFDRTGKIGGFAYLSTLVQERQAHGPLLLVHGGDTFSDDLLGNLTRGEVVIQLMNALGYDFMALGNHDFDYGLERTQQLQALADFPMRAANILVEATGQPVLGAPVKVMEIADLKVGLLALGYHNTPLTTSRELIRGLSFTSGIEAARPYVQVLRQRADLVIVVSHQGMAVDQVLARQVPGIDVIIGGHSHDWIAPPHQIGGTYLVQALSDGTLVGELVLESEEGHEPQVEAHNYPLWNDKIAADPALVDLIKKWRQLHRPYLEAVIATAIERIDRQYKSQSPFDTLVGDILREETGAEIALLPGVGYGVSLTPGPITREQLYTLLPHPVRMVRAKLIGRQILDILEQSAINLNPRHPLELVGGLIQTSGMSWTVDLDRPRGQRIQNVRIGEASLEPMRSYSVVTHTGMLEGLHRYEAIGQGTEIHRYDRLVVDIVEAWMGRQGQVKAPPGGQIRLISKDRGSAK</sequence>
<keyword evidence="2" id="KW-0378">Hydrolase</keyword>
<keyword evidence="2" id="KW-0547">Nucleotide-binding</keyword>
<proteinExistence type="inferred from homology"/>
<feature type="domain" description="5'-Nucleotidase C-terminal" evidence="6">
    <location>
        <begin position="352"/>
        <end position="501"/>
    </location>
</feature>
<dbReference type="KEGG" id="nwr:E3U44_14140"/>
<dbReference type="CDD" id="cd00845">
    <property type="entry name" value="MPP_UshA_N_like"/>
    <property type="match status" value="1"/>
</dbReference>
<accession>A0A4P7BZI7</accession>
<feature type="domain" description="Calcineurin-like phosphoesterase" evidence="5">
    <location>
        <begin position="50"/>
        <end position="274"/>
    </location>
</feature>
<keyword evidence="4" id="KW-1133">Transmembrane helix</keyword>
<dbReference type="SUPFAM" id="SSF56300">
    <property type="entry name" value="Metallo-dependent phosphatases"/>
    <property type="match status" value="1"/>
</dbReference>
<dbReference type="Pfam" id="PF00149">
    <property type="entry name" value="Metallophos"/>
    <property type="match status" value="1"/>
</dbReference>
<feature type="region of interest" description="Disordered" evidence="3">
    <location>
        <begin position="528"/>
        <end position="548"/>
    </location>
</feature>
<dbReference type="Gene3D" id="3.90.780.10">
    <property type="entry name" value="5'-Nucleotidase, C-terminal domain"/>
    <property type="match status" value="1"/>
</dbReference>
<reference evidence="7 8" key="1">
    <citation type="submission" date="2019-03" db="EMBL/GenBank/DDBJ databases">
        <title>The genome sequence of Nitrosococcus wardiae strain D1FHST reveals the archetypal metabolic capacity of ammonia-oxidizing Gammaproteobacteria.</title>
        <authorList>
            <person name="Wang L."/>
            <person name="Lim C.K."/>
            <person name="Hanson T.E."/>
            <person name="Dang H."/>
            <person name="Klotz M.G."/>
        </authorList>
    </citation>
    <scope>NUCLEOTIDE SEQUENCE [LARGE SCALE GENOMIC DNA]</scope>
    <source>
        <strain evidence="7 8">D1FHS</strain>
    </source>
</reference>
<evidence type="ECO:0000256" key="1">
    <source>
        <dbReference type="ARBA" id="ARBA00022729"/>
    </source>
</evidence>
<protein>
    <submittedName>
        <fullName evidence="7">Multifunctional 2',3'-cyclic-nucleotide 2'-phosphodiesterase/5'-nucleotidase/3'-nucleotidase</fullName>
    </submittedName>
</protein>
<dbReference type="Proteomes" id="UP000294325">
    <property type="component" value="Chromosome"/>
</dbReference>
<comment type="similarity">
    <text evidence="2">Belongs to the 5'-nucleotidase family.</text>
</comment>
<dbReference type="Gene3D" id="3.60.21.10">
    <property type="match status" value="1"/>
</dbReference>
<evidence type="ECO:0000259" key="6">
    <source>
        <dbReference type="Pfam" id="PF02872"/>
    </source>
</evidence>
<dbReference type="InterPro" id="IPR004843">
    <property type="entry name" value="Calcineurin-like_PHP"/>
</dbReference>
<dbReference type="InterPro" id="IPR036907">
    <property type="entry name" value="5'-Nucleotdase_C_sf"/>
</dbReference>
<evidence type="ECO:0000313" key="7">
    <source>
        <dbReference type="EMBL" id="QBQ55521.1"/>
    </source>
</evidence>
<dbReference type="GO" id="GO:0009166">
    <property type="term" value="P:nucleotide catabolic process"/>
    <property type="evidence" value="ECO:0007669"/>
    <property type="project" value="InterPro"/>
</dbReference>
<keyword evidence="8" id="KW-1185">Reference proteome</keyword>
<dbReference type="OrthoDB" id="9803927at2"/>
<dbReference type="PANTHER" id="PTHR11575:SF24">
    <property type="entry name" value="5'-NUCLEOTIDASE"/>
    <property type="match status" value="1"/>
</dbReference>
<feature type="transmembrane region" description="Helical" evidence="4">
    <location>
        <begin position="20"/>
        <end position="40"/>
    </location>
</feature>
<keyword evidence="4" id="KW-0472">Membrane</keyword>
<dbReference type="SUPFAM" id="SSF55816">
    <property type="entry name" value="5'-nucleotidase (syn. UDP-sugar hydrolase), C-terminal domain"/>
    <property type="match status" value="1"/>
</dbReference>